<gene>
    <name evidence="2" type="ORF">EJ03DRAFT_264131</name>
</gene>
<evidence type="ECO:0000256" key="1">
    <source>
        <dbReference type="SAM" id="MobiDB-lite"/>
    </source>
</evidence>
<keyword evidence="3" id="KW-1185">Reference proteome</keyword>
<accession>A0A6G1LLY0</accession>
<dbReference type="Proteomes" id="UP000799436">
    <property type="component" value="Unassembled WGS sequence"/>
</dbReference>
<feature type="region of interest" description="Disordered" evidence="1">
    <location>
        <begin position="1"/>
        <end position="49"/>
    </location>
</feature>
<feature type="compositionally biased region" description="Polar residues" evidence="1">
    <location>
        <begin position="79"/>
        <end position="88"/>
    </location>
</feature>
<dbReference type="EMBL" id="ML995809">
    <property type="protein sequence ID" value="KAF2773951.1"/>
    <property type="molecule type" value="Genomic_DNA"/>
</dbReference>
<evidence type="ECO:0000313" key="3">
    <source>
        <dbReference type="Proteomes" id="UP000799436"/>
    </source>
</evidence>
<organism evidence="2 3">
    <name type="scientific">Teratosphaeria nubilosa</name>
    <dbReference type="NCBI Taxonomy" id="161662"/>
    <lineage>
        <taxon>Eukaryota</taxon>
        <taxon>Fungi</taxon>
        <taxon>Dikarya</taxon>
        <taxon>Ascomycota</taxon>
        <taxon>Pezizomycotina</taxon>
        <taxon>Dothideomycetes</taxon>
        <taxon>Dothideomycetidae</taxon>
        <taxon>Mycosphaerellales</taxon>
        <taxon>Teratosphaeriaceae</taxon>
        <taxon>Teratosphaeria</taxon>
    </lineage>
</organism>
<feature type="region of interest" description="Disordered" evidence="1">
    <location>
        <begin position="72"/>
        <end position="112"/>
    </location>
</feature>
<proteinExistence type="predicted"/>
<sequence>MKKKKKKKKNTGVSNSPRASVVSAASTSDSESSMPPRRPDKWTMGILNDPETEEVPGSILLLSKVSDHNEPLGLRNAPARTSASSLPISPSFAVRSRSPPIYQPEKKRTADGKIILEPQPDESHNDPLNWPVLRRDLALLSLGFYCLLGGG</sequence>
<feature type="compositionally biased region" description="Low complexity" evidence="1">
    <location>
        <begin position="13"/>
        <end position="35"/>
    </location>
</feature>
<evidence type="ECO:0000313" key="2">
    <source>
        <dbReference type="EMBL" id="KAF2773951.1"/>
    </source>
</evidence>
<dbReference type="OrthoDB" id="3937682at2759"/>
<protein>
    <submittedName>
        <fullName evidence="2">Uncharacterized protein</fullName>
    </submittedName>
</protein>
<feature type="non-terminal residue" evidence="2">
    <location>
        <position position="151"/>
    </location>
</feature>
<feature type="compositionally biased region" description="Basic residues" evidence="1">
    <location>
        <begin position="1"/>
        <end position="10"/>
    </location>
</feature>
<reference evidence="2" key="1">
    <citation type="journal article" date="2020" name="Stud. Mycol.">
        <title>101 Dothideomycetes genomes: a test case for predicting lifestyles and emergence of pathogens.</title>
        <authorList>
            <person name="Haridas S."/>
            <person name="Albert R."/>
            <person name="Binder M."/>
            <person name="Bloem J."/>
            <person name="Labutti K."/>
            <person name="Salamov A."/>
            <person name="Andreopoulos B."/>
            <person name="Baker S."/>
            <person name="Barry K."/>
            <person name="Bills G."/>
            <person name="Bluhm B."/>
            <person name="Cannon C."/>
            <person name="Castanera R."/>
            <person name="Culley D."/>
            <person name="Daum C."/>
            <person name="Ezra D."/>
            <person name="Gonzalez J."/>
            <person name="Henrissat B."/>
            <person name="Kuo A."/>
            <person name="Liang C."/>
            <person name="Lipzen A."/>
            <person name="Lutzoni F."/>
            <person name="Magnuson J."/>
            <person name="Mondo S."/>
            <person name="Nolan M."/>
            <person name="Ohm R."/>
            <person name="Pangilinan J."/>
            <person name="Park H.-J."/>
            <person name="Ramirez L."/>
            <person name="Alfaro M."/>
            <person name="Sun H."/>
            <person name="Tritt A."/>
            <person name="Yoshinaga Y."/>
            <person name="Zwiers L.-H."/>
            <person name="Turgeon B."/>
            <person name="Goodwin S."/>
            <person name="Spatafora J."/>
            <person name="Crous P."/>
            <person name="Grigoriev I."/>
        </authorList>
    </citation>
    <scope>NUCLEOTIDE SEQUENCE</scope>
    <source>
        <strain evidence="2">CBS 116005</strain>
    </source>
</reference>
<dbReference type="AlphaFoldDB" id="A0A6G1LLY0"/>
<name>A0A6G1LLY0_9PEZI</name>